<gene>
    <name evidence="1" type="ORF">PHIN3_377</name>
</gene>
<accession>A0A0F6WCV0</accession>
<protein>
    <submittedName>
        <fullName evidence="1">Uncharacterized protein</fullName>
    </submittedName>
</protein>
<proteinExistence type="predicted"/>
<dbReference type="Proteomes" id="UP000202958">
    <property type="component" value="Segment"/>
</dbReference>
<evidence type="ECO:0000313" key="2">
    <source>
        <dbReference type="Proteomes" id="UP000202958"/>
    </source>
</evidence>
<reference evidence="1 2" key="1">
    <citation type="submission" date="2015-04" db="EMBL/GenBank/DDBJ databases">
        <authorList>
            <person name="Hodson T.S."/>
            <person name="Hyde J.R."/>
            <person name="Schouten J.T."/>
            <person name="Crockett J.T."/>
            <person name="Smith T.A."/>
            <person name="Merrill B.D."/>
            <person name="Crook M.B."/>
            <person name="Griffitts J.S."/>
            <person name="Burnett S.H."/>
            <person name="Grose J.H."/>
            <person name="Breakwell D.P."/>
        </authorList>
    </citation>
    <scope>NUCLEOTIDE SEQUENCE [LARGE SCALE GENOMIC DNA]</scope>
</reference>
<dbReference type="GeneID" id="26639112"/>
<evidence type="ECO:0000313" key="1">
    <source>
        <dbReference type="EMBL" id="AKF13640.1"/>
    </source>
</evidence>
<name>A0A0F6WCV0_9CAUD</name>
<sequence length="159" mass="17804">MTKITVSVSTIDGFYKAKSYKTVKAARKFAVYYVGETPDFGSSYAVSFDGVAKVSVTGCSLQELFFDKPSISLDKPFQVLVMSVDEDRGTTRKYVANSFDTLEEAIKCLNSDEWELYDGVELGGATEQARAEVATYRKEREEAYRQTLAKDYGDDEIPF</sequence>
<keyword evidence="2" id="KW-1185">Reference proteome</keyword>
<organism evidence="1 2">
    <name type="scientific">Sinorhizobium phage phiN3</name>
    <dbReference type="NCBI Taxonomy" id="1647405"/>
    <lineage>
        <taxon>Viruses</taxon>
        <taxon>Duplodnaviria</taxon>
        <taxon>Heunggongvirae</taxon>
        <taxon>Uroviricota</taxon>
        <taxon>Caudoviricetes</taxon>
        <taxon>Emdodecavirus</taxon>
        <taxon>Emdodecavirus N3</taxon>
    </lineage>
</organism>
<dbReference type="RefSeq" id="YP_009212617.1">
    <property type="nucleotide sequence ID" value="NC_028945.1"/>
</dbReference>
<dbReference type="EMBL" id="KR052482">
    <property type="protein sequence ID" value="AKF13640.1"/>
    <property type="molecule type" value="Genomic_DNA"/>
</dbReference>
<dbReference type="KEGG" id="vg:26639112"/>